<evidence type="ECO:0000313" key="3">
    <source>
        <dbReference type="Proteomes" id="UP000523821"/>
    </source>
</evidence>
<organism evidence="2 3">
    <name type="scientific">Prosthecomicrobium pneumaticum</name>
    <dbReference type="NCBI Taxonomy" id="81895"/>
    <lineage>
        <taxon>Bacteria</taxon>
        <taxon>Pseudomonadati</taxon>
        <taxon>Pseudomonadota</taxon>
        <taxon>Alphaproteobacteria</taxon>
        <taxon>Hyphomicrobiales</taxon>
        <taxon>Kaistiaceae</taxon>
        <taxon>Prosthecomicrobium</taxon>
    </lineage>
</organism>
<keyword evidence="1" id="KW-1133">Transmembrane helix</keyword>
<name>A0A7W9FPE2_9HYPH</name>
<evidence type="ECO:0000313" key="2">
    <source>
        <dbReference type="EMBL" id="MBB5754338.1"/>
    </source>
</evidence>
<dbReference type="Proteomes" id="UP000523821">
    <property type="component" value="Unassembled WGS sequence"/>
</dbReference>
<dbReference type="EMBL" id="JACHOO010000007">
    <property type="protein sequence ID" value="MBB5754338.1"/>
    <property type="molecule type" value="Genomic_DNA"/>
</dbReference>
<sequence length="63" mass="7182">MEQLFFSFIRMAHWLRRRPSRAFVIAATAAILLAAAIVLVETFIGWPDALRVDRAPRFPGLAR</sequence>
<keyword evidence="3" id="KW-1185">Reference proteome</keyword>
<proteinExistence type="predicted"/>
<accession>A0A7W9FPE2</accession>
<dbReference type="AlphaFoldDB" id="A0A7W9FPE2"/>
<protein>
    <submittedName>
        <fullName evidence="2">Uncharacterized protein</fullName>
    </submittedName>
</protein>
<gene>
    <name evidence="2" type="ORF">GGQ63_003419</name>
</gene>
<feature type="transmembrane region" description="Helical" evidence="1">
    <location>
        <begin position="21"/>
        <end position="46"/>
    </location>
</feature>
<keyword evidence="1" id="KW-0812">Transmembrane</keyword>
<keyword evidence="1" id="KW-0472">Membrane</keyword>
<reference evidence="2 3" key="1">
    <citation type="submission" date="2020-08" db="EMBL/GenBank/DDBJ databases">
        <title>Genomic Encyclopedia of Type Strains, Phase IV (KMG-IV): sequencing the most valuable type-strain genomes for metagenomic binning, comparative biology and taxonomic classification.</title>
        <authorList>
            <person name="Goeker M."/>
        </authorList>
    </citation>
    <scope>NUCLEOTIDE SEQUENCE [LARGE SCALE GENOMIC DNA]</scope>
    <source>
        <strain evidence="2 3">DSM 16268</strain>
    </source>
</reference>
<comment type="caution">
    <text evidence="2">The sequence shown here is derived from an EMBL/GenBank/DDBJ whole genome shotgun (WGS) entry which is preliminary data.</text>
</comment>
<evidence type="ECO:0000256" key="1">
    <source>
        <dbReference type="SAM" id="Phobius"/>
    </source>
</evidence>
<dbReference type="RefSeq" id="WP_183857784.1">
    <property type="nucleotide sequence ID" value="NZ_JACHOO010000007.1"/>
</dbReference>